<feature type="region of interest" description="Disordered" evidence="1">
    <location>
        <begin position="886"/>
        <end position="1121"/>
    </location>
</feature>
<dbReference type="EMBL" id="NNAY01000493">
    <property type="protein sequence ID" value="OXU28015.1"/>
    <property type="molecule type" value="Genomic_DNA"/>
</dbReference>
<gene>
    <name evidence="4" type="ORF">TSAR_009766</name>
</gene>
<dbReference type="PANTHER" id="PTHR47771">
    <property type="entry name" value="LD27203P-RELATED"/>
    <property type="match status" value="1"/>
</dbReference>
<organism evidence="4 5">
    <name type="scientific">Trichomalopsis sarcophagae</name>
    <dbReference type="NCBI Taxonomy" id="543379"/>
    <lineage>
        <taxon>Eukaryota</taxon>
        <taxon>Metazoa</taxon>
        <taxon>Ecdysozoa</taxon>
        <taxon>Arthropoda</taxon>
        <taxon>Hexapoda</taxon>
        <taxon>Insecta</taxon>
        <taxon>Pterygota</taxon>
        <taxon>Neoptera</taxon>
        <taxon>Endopterygota</taxon>
        <taxon>Hymenoptera</taxon>
        <taxon>Apocrita</taxon>
        <taxon>Proctotrupomorpha</taxon>
        <taxon>Chalcidoidea</taxon>
        <taxon>Pteromalidae</taxon>
        <taxon>Pteromalinae</taxon>
        <taxon>Trichomalopsis</taxon>
    </lineage>
</organism>
<dbReference type="Proteomes" id="UP000215335">
    <property type="component" value="Unassembled WGS sequence"/>
</dbReference>
<reference evidence="4 5" key="1">
    <citation type="journal article" date="2017" name="Curr. Biol.">
        <title>The Evolution of Venom by Co-option of Single-Copy Genes.</title>
        <authorList>
            <person name="Martinson E.O."/>
            <person name="Mrinalini"/>
            <person name="Kelkar Y.D."/>
            <person name="Chang C.H."/>
            <person name="Werren J.H."/>
        </authorList>
    </citation>
    <scope>NUCLEOTIDE SEQUENCE [LARGE SCALE GENOMIC DNA]</scope>
    <source>
        <strain evidence="4 5">Alberta</strain>
        <tissue evidence="4">Whole body</tissue>
    </source>
</reference>
<name>A0A232FBH9_9HYME</name>
<evidence type="ECO:0000256" key="3">
    <source>
        <dbReference type="SAM" id="SignalP"/>
    </source>
</evidence>
<feature type="transmembrane region" description="Helical" evidence="2">
    <location>
        <begin position="43"/>
        <end position="67"/>
    </location>
</feature>
<evidence type="ECO:0000256" key="1">
    <source>
        <dbReference type="SAM" id="MobiDB-lite"/>
    </source>
</evidence>
<evidence type="ECO:0000256" key="2">
    <source>
        <dbReference type="SAM" id="Phobius"/>
    </source>
</evidence>
<comment type="caution">
    <text evidence="4">The sequence shown here is derived from an EMBL/GenBank/DDBJ whole genome shotgun (WGS) entry which is preliminary data.</text>
</comment>
<feature type="region of interest" description="Disordered" evidence="1">
    <location>
        <begin position="693"/>
        <end position="713"/>
    </location>
</feature>
<feature type="region of interest" description="Disordered" evidence="1">
    <location>
        <begin position="773"/>
        <end position="814"/>
    </location>
</feature>
<keyword evidence="2" id="KW-0812">Transmembrane</keyword>
<feature type="compositionally biased region" description="Polar residues" evidence="1">
    <location>
        <begin position="1059"/>
        <end position="1069"/>
    </location>
</feature>
<feature type="region of interest" description="Disordered" evidence="1">
    <location>
        <begin position="590"/>
        <end position="618"/>
    </location>
</feature>
<feature type="signal peptide" evidence="3">
    <location>
        <begin position="1"/>
        <end position="19"/>
    </location>
</feature>
<dbReference type="STRING" id="543379.A0A232FBH9"/>
<dbReference type="PANTHER" id="PTHR47771:SF14">
    <property type="entry name" value="RH73259P"/>
    <property type="match status" value="1"/>
</dbReference>
<sequence>MKSLMHVALIALVVSATWAEEAEKAAAQEAAAPEAKKQEKRGLLGLGYGYAYDAILLVALLAVTLSIDRVNAEIKKVELIVDRSSNRRIGYVVTKVHPIDRKDDAKETDTPKDSTNKIDRNAVGEEEHEHAGEMIQVESAPDAQAVESSYAGEFSSSHSFSEEHHHYHHFEHSPEEHDVKTITIVKKVPEPYPVERTVHVPIYKKVPYAVEVPVPEPYPIEKEIPYPVKVVVKVPVKIPKPIAVVKESYYPVHVPVDRPVPHRVYVPDPYPVEKKVYYEVKIPSPEPFPVERKIPIPIKIPVHVPQPLPVDKIVPYPVKVEEERPVPYYVSKPYPVPVIKHVPFPVEKYVGYPVKVKVDNPIPVPYEKPVPVEVEVPEEVPYPVEKEVPYPVEKEVPYPVLIQEEKKDEKIIESKIGEKPIKEDVQEEKKPTETPKAQEEKKQEIYAARKNSRKYPSPRVTPEPLFQQLLSICAVVLYGSVVMAGLSIHQRELERAAELAVERAAEKAAERAVEKALNSGNSSTVTVTVKESYSNAMKTAEEQAAPGSESTRPYDPKIYDRQYGYSPPGQYQVNDSAEAEELGISKESLNSSVENAGAATPVPTSAESVEADRSVESVSTPTLGFDAATKDGPDEPATSSISSVGFDVSTSAGLGFSAADFSTLDSALDDVSTSIVADSEPGFKGDFGLKSSTKTFSSSYSKSKDDDFSGTKVVDVDDDEDAEIFKMYASDFGDGGWTSAKQKGWVRHRPLWDDNKKLDTNNRDFWSEDFSDISAGETQNKDSQKVQPPSTPTSPTAQTPAEESPTTQKTSQVVKRMVKHYTDRNQEQVAVPLATLSLDPKTPAALYQLLQSEVKFPINGYDRRLPMPMKVYVTIPVPYLPSYGIPKSDGSSYGSSKSDGSSYGSSKSDGSSYGSSKSDGSSYGSSKSDGSSYGSSKSDGSSYGSSKSDGSSYGSSKSDGSSYGSSKNYGSSYDSQKSDGSSYGSQKSDDYDQSKESEPNRYELAVPPNPYNDEMNEEPYPTTTEPIKRSFQLDKDEEHEEKEGEAKQDEKEDKEDSSVTEGTTSTNKTLILIVPHHDSNSGEKRSKSEVAVGQPHPFQVNTPLKLFDPKRPETEVPQMTT</sequence>
<feature type="region of interest" description="Disordered" evidence="1">
    <location>
        <begin position="422"/>
        <end position="442"/>
    </location>
</feature>
<keyword evidence="3" id="KW-0732">Signal</keyword>
<feature type="compositionally biased region" description="Low complexity" evidence="1">
    <location>
        <begin position="887"/>
        <end position="986"/>
    </location>
</feature>
<feature type="compositionally biased region" description="Basic and acidic residues" evidence="1">
    <location>
        <begin position="160"/>
        <end position="175"/>
    </location>
</feature>
<keyword evidence="2" id="KW-0472">Membrane</keyword>
<accession>A0A232FBH9</accession>
<feature type="compositionally biased region" description="Basic and acidic residues" evidence="1">
    <location>
        <begin position="987"/>
        <end position="1001"/>
    </location>
</feature>
<proteinExistence type="predicted"/>
<dbReference type="AlphaFoldDB" id="A0A232FBH9"/>
<dbReference type="OrthoDB" id="10637815at2759"/>
<feature type="compositionally biased region" description="Polar residues" evidence="1">
    <location>
        <begin position="804"/>
        <end position="813"/>
    </location>
</feature>
<feature type="compositionally biased region" description="Basic and acidic residues" evidence="1">
    <location>
        <begin position="1026"/>
        <end position="1057"/>
    </location>
</feature>
<protein>
    <submittedName>
        <fullName evidence="4">Uncharacterized protein</fullName>
    </submittedName>
</protein>
<keyword evidence="5" id="KW-1185">Reference proteome</keyword>
<evidence type="ECO:0000313" key="5">
    <source>
        <dbReference type="Proteomes" id="UP000215335"/>
    </source>
</evidence>
<keyword evidence="2" id="KW-1133">Transmembrane helix</keyword>
<evidence type="ECO:0000313" key="4">
    <source>
        <dbReference type="EMBL" id="OXU28015.1"/>
    </source>
</evidence>
<feature type="chain" id="PRO_5012421018" evidence="3">
    <location>
        <begin position="20"/>
        <end position="1121"/>
    </location>
</feature>
<feature type="region of interest" description="Disordered" evidence="1">
    <location>
        <begin position="154"/>
        <end position="175"/>
    </location>
</feature>
<feature type="compositionally biased region" description="Basic and acidic residues" evidence="1">
    <location>
        <begin position="1075"/>
        <end position="1088"/>
    </location>
</feature>